<dbReference type="Proteomes" id="UP000053593">
    <property type="component" value="Unassembled WGS sequence"/>
</dbReference>
<protein>
    <recommendedName>
        <fullName evidence="4">F-box domain-containing protein</fullName>
    </recommendedName>
</protein>
<evidence type="ECO:0000313" key="2">
    <source>
        <dbReference type="EMBL" id="KIK61981.1"/>
    </source>
</evidence>
<gene>
    <name evidence="2" type="ORF">GYMLUDRAFT_84653</name>
</gene>
<dbReference type="OrthoDB" id="2447803at2759"/>
<keyword evidence="3" id="KW-1185">Reference proteome</keyword>
<accession>A0A0D0C1K4</accession>
<evidence type="ECO:0008006" key="4">
    <source>
        <dbReference type="Google" id="ProtNLM"/>
    </source>
</evidence>
<dbReference type="AlphaFoldDB" id="A0A0D0C1K4"/>
<keyword evidence="1" id="KW-0175">Coiled coil</keyword>
<dbReference type="SUPFAM" id="SSF52047">
    <property type="entry name" value="RNI-like"/>
    <property type="match status" value="1"/>
</dbReference>
<dbReference type="InterPro" id="IPR032675">
    <property type="entry name" value="LRR_dom_sf"/>
</dbReference>
<dbReference type="Gene3D" id="3.80.10.10">
    <property type="entry name" value="Ribonuclease Inhibitor"/>
    <property type="match status" value="1"/>
</dbReference>
<dbReference type="EMBL" id="KN834769">
    <property type="protein sequence ID" value="KIK61981.1"/>
    <property type="molecule type" value="Genomic_DNA"/>
</dbReference>
<proteinExistence type="predicted"/>
<evidence type="ECO:0000313" key="3">
    <source>
        <dbReference type="Proteomes" id="UP000053593"/>
    </source>
</evidence>
<evidence type="ECO:0000256" key="1">
    <source>
        <dbReference type="SAM" id="Coils"/>
    </source>
</evidence>
<name>A0A0D0C1K4_9AGAR</name>
<feature type="coiled-coil region" evidence="1">
    <location>
        <begin position="512"/>
        <end position="539"/>
    </location>
</feature>
<reference evidence="2 3" key="1">
    <citation type="submission" date="2014-04" db="EMBL/GenBank/DDBJ databases">
        <title>Evolutionary Origins and Diversification of the Mycorrhizal Mutualists.</title>
        <authorList>
            <consortium name="DOE Joint Genome Institute"/>
            <consortium name="Mycorrhizal Genomics Consortium"/>
            <person name="Kohler A."/>
            <person name="Kuo A."/>
            <person name="Nagy L.G."/>
            <person name="Floudas D."/>
            <person name="Copeland A."/>
            <person name="Barry K.W."/>
            <person name="Cichocki N."/>
            <person name="Veneault-Fourrey C."/>
            <person name="LaButti K."/>
            <person name="Lindquist E.A."/>
            <person name="Lipzen A."/>
            <person name="Lundell T."/>
            <person name="Morin E."/>
            <person name="Murat C."/>
            <person name="Riley R."/>
            <person name="Ohm R."/>
            <person name="Sun H."/>
            <person name="Tunlid A."/>
            <person name="Henrissat B."/>
            <person name="Grigoriev I.V."/>
            <person name="Hibbett D.S."/>
            <person name="Martin F."/>
        </authorList>
    </citation>
    <scope>NUCLEOTIDE SEQUENCE [LARGE SCALE GENOMIC DNA]</scope>
    <source>
        <strain evidence="2 3">FD-317 M1</strain>
    </source>
</reference>
<sequence>MHQALRIPEVLREILTRCDDHTNSSAVRVCKLWSDISLDVLWHDISLRPVVRLFGELQNVSKETWTYRATPTVKEWLRFEKHYQQRIHVLHCSSYKIAHSLEPALALLLRTKPPGPLLPSLHTIDWTGLAGLGMAELCVMFMHPKVQHFKIASHNDYEDRSHIYDSFQMVSFFEGISSRMPLLLTLEISIFPLPPHQFSIATIIRSLSNLTRISVPAFSDSTLLLEAILRSRIVQLRCPSGYLKTVHFSDTSGWSRALKTLEIRSSYDAAAHLFAAPLALTDVSIFSLGPASPHDLQNLISHIAGACPQIQKLELNFLHRTYEVVKSLQTCSPDITTFADIEPLLVCTGMKSFLLSTGRPLLMDDDDLQILACSWTRLEHLRLSPDPGNLKVDRPKRLTLLSLVHLAHGCPNLESLSLYLDATAQFVPESLPDAIPVGRFQVLHHLDIGFSPISNHARVAYILARILPSPSSLVSTQVRWQMVTLISPLILGAWGLEWESVRALLPVLLKLRREGDSKIEQQSNRIRVLENEISMLRKHIFDEKNQ</sequence>
<organism evidence="2 3">
    <name type="scientific">Collybiopsis luxurians FD-317 M1</name>
    <dbReference type="NCBI Taxonomy" id="944289"/>
    <lineage>
        <taxon>Eukaryota</taxon>
        <taxon>Fungi</taxon>
        <taxon>Dikarya</taxon>
        <taxon>Basidiomycota</taxon>
        <taxon>Agaricomycotina</taxon>
        <taxon>Agaricomycetes</taxon>
        <taxon>Agaricomycetidae</taxon>
        <taxon>Agaricales</taxon>
        <taxon>Marasmiineae</taxon>
        <taxon>Omphalotaceae</taxon>
        <taxon>Collybiopsis</taxon>
        <taxon>Collybiopsis luxurians</taxon>
    </lineage>
</organism>
<dbReference type="HOGENOM" id="CLU_021164_5_0_1"/>